<dbReference type="GeneID" id="26098524"/>
<organism evidence="4 6">
    <name type="scientific">Pyrodictium delaneyi</name>
    <dbReference type="NCBI Taxonomy" id="1273541"/>
    <lineage>
        <taxon>Archaea</taxon>
        <taxon>Thermoproteota</taxon>
        <taxon>Thermoprotei</taxon>
        <taxon>Desulfurococcales</taxon>
        <taxon>Pyrodictiaceae</taxon>
        <taxon>Pyrodictium</taxon>
    </lineage>
</organism>
<sequence>MHLRDSRRVTALTLLVLVLLSVLIPALPAHAQSSTDLADQLRRLLEQLYNNTINYSEAVQLYQDIASCSQPPLSDKAARTAKVLEEAAQGRVTTQLVKETLLDYVYSAGENIDAFAGCSSSLVYRSILLAFSVPTPAGLLPASLPTDTMSQTAMQLAYEIVYRLTGSSELATRAASIARADPYAGLLLVGLAGRPDQDFWTTIATNTTSRSGLCLVYSLASTDVIPSDTAVAALAAVAGAAYAYGPGEVLSKAAHMLETGDLICYAATVNLLDAAYRGYVDRLLPLYTLPEGLEPPEAPVVGGLDAARLAGALAAREGHEPSILLAALARIQGRLVASPSGLAAVMRAHNASIPSLPSGSSYCTVFEAAVRSILDPDVTETQAAWSVAAAAASLCYADTGSPEPLIALLLFQPFTAPDPWLLAEGIKRQASQNGDQAFAGYASKVSQLAWEGRLEEAASVEPEGPPETRLAYILFSAAVAGLQEGFNPLVVNVDNSTALALLEAAGFESPRDAVLVVLDPARVMEEIVKSNTTSLEQLGALARAASIRPLHGGYVLDYADVRVVSWTIVHMYSWLRDGYELPPPGQPPGGDTLLSWALGYLTTMQPPAKPAGDAGEGQHVAITNTTTVEGEPSTTSNTTANSEASAPVNATDIGVASPEIEQLARQLESLADMLRTVPGNDTARQAQAEAIAELLDQIAQSIREGDYASAVAASQQLQQMLEETTGSDVLQLLQLAQLLRNDTSSWDVAQILAKAASLRLENSTVSIDLGEMSQLTDLLATTGQQSLLNELERAVTSGEAEKVADIIETIASRGGEEQLREAIRILAEESGAGEEVARILEIRGLGDLAAQLYQVLGGQTPQAVAGTAQEAVELPVSGSYTAGSQASNATVYQSPSLPKLPPAPSLPSNLPGLAGLGFLAAPLLLAGLALLAATRYREIMALVARVRLARLERRLASSVAGDARPREARRVIVEAFSQILRLYEAVYAPRAVSETHREYAGKLPVEEKTRYIPAAMVYEKAKFSNEPVSGRDVETLQRILSEIRRVIGALDNAKSGMKRKLLGGRK</sequence>
<keyword evidence="2" id="KW-0812">Transmembrane</keyword>
<keyword evidence="7" id="KW-1185">Reference proteome</keyword>
<dbReference type="Proteomes" id="UP000058613">
    <property type="component" value="Chromosome"/>
</dbReference>
<protein>
    <recommendedName>
        <fullName evidence="3">Protein-glutamine gamma-glutamyltransferase-like C-terminal domain-containing protein</fullName>
    </recommendedName>
</protein>
<keyword evidence="2" id="KW-0472">Membrane</keyword>
<dbReference type="EMBL" id="CP013011">
    <property type="protein sequence ID" value="ALL00247.1"/>
    <property type="molecule type" value="Genomic_DNA"/>
</dbReference>
<name>A0A0P0N104_9CREN</name>
<dbReference type="EMBL" id="NCQP01000006">
    <property type="protein sequence ID" value="OWJ54328.1"/>
    <property type="molecule type" value="Genomic_DNA"/>
</dbReference>
<dbReference type="RefSeq" id="WP_055407454.1">
    <property type="nucleotide sequence ID" value="NZ_CP013011.1"/>
</dbReference>
<reference evidence="5 7" key="2">
    <citation type="submission" date="2017-05" db="EMBL/GenBank/DDBJ databases">
        <title>The draft genome of the hyperthermophilic archaeon 'Pyrodictium delaneyi strain Hulk', an iron and nitrate reducer, reveals the capacity for sulfate reduction.</title>
        <authorList>
            <person name="Demey L.M."/>
            <person name="Miller C."/>
            <person name="Manzella M."/>
            <person name="Reguera G."/>
            <person name="Kashefi K."/>
        </authorList>
    </citation>
    <scope>NUCLEOTIDE SEQUENCE [LARGE SCALE GENOMIC DNA]</scope>
    <source>
        <strain evidence="5 7">Hulk</strain>
    </source>
</reference>
<reference evidence="4 6" key="1">
    <citation type="submission" date="2015-10" db="EMBL/GenBank/DDBJ databases">
        <title>Complete genome sequence of hyperthermophilic archaeon Pyrodictium delaneyi Su06.</title>
        <authorList>
            <person name="Jung J.-H."/>
            <person name="Lin J."/>
            <person name="Holden J.F."/>
            <person name="Park C.-S."/>
        </authorList>
    </citation>
    <scope>NUCLEOTIDE SEQUENCE [LARGE SCALE GENOMIC DNA]</scope>
    <source>
        <strain evidence="4 6">Su06</strain>
    </source>
</reference>
<proteinExistence type="predicted"/>
<evidence type="ECO:0000313" key="6">
    <source>
        <dbReference type="Proteomes" id="UP000058613"/>
    </source>
</evidence>
<evidence type="ECO:0000313" key="7">
    <source>
        <dbReference type="Proteomes" id="UP000196694"/>
    </source>
</evidence>
<evidence type="ECO:0000256" key="2">
    <source>
        <dbReference type="SAM" id="Phobius"/>
    </source>
</evidence>
<feature type="domain" description="Protein-glutamine gamma-glutamyltransferase-like C-terminal" evidence="3">
    <location>
        <begin position="976"/>
        <end position="1039"/>
    </location>
</feature>
<dbReference type="InterPro" id="IPR025403">
    <property type="entry name" value="TgpA-like_C"/>
</dbReference>
<feature type="region of interest" description="Disordered" evidence="1">
    <location>
        <begin position="625"/>
        <end position="647"/>
    </location>
</feature>
<dbReference type="Proteomes" id="UP000196694">
    <property type="component" value="Unassembled WGS sequence"/>
</dbReference>
<feature type="compositionally biased region" description="Low complexity" evidence="1">
    <location>
        <begin position="631"/>
        <end position="647"/>
    </location>
</feature>
<dbReference type="KEGG" id="pdl:Pyrde_0197"/>
<evidence type="ECO:0000313" key="4">
    <source>
        <dbReference type="EMBL" id="ALL00247.1"/>
    </source>
</evidence>
<dbReference type="STRING" id="1273541.Pyrde_0197"/>
<dbReference type="AlphaFoldDB" id="A0A0P0N104"/>
<gene>
    <name evidence="5" type="ORF">Pdsh_07540</name>
    <name evidence="4" type="ORF">Pyrde_0197</name>
</gene>
<evidence type="ECO:0000313" key="5">
    <source>
        <dbReference type="EMBL" id="OWJ54328.1"/>
    </source>
</evidence>
<dbReference type="OrthoDB" id="386567at2157"/>
<accession>A0A0P0N104</accession>
<dbReference type="Pfam" id="PF13559">
    <property type="entry name" value="DUF4129"/>
    <property type="match status" value="1"/>
</dbReference>
<evidence type="ECO:0000259" key="3">
    <source>
        <dbReference type="Pfam" id="PF13559"/>
    </source>
</evidence>
<keyword evidence="2" id="KW-1133">Transmembrane helix</keyword>
<evidence type="ECO:0000256" key="1">
    <source>
        <dbReference type="SAM" id="MobiDB-lite"/>
    </source>
</evidence>
<feature type="transmembrane region" description="Helical" evidence="2">
    <location>
        <begin position="910"/>
        <end position="933"/>
    </location>
</feature>